<keyword evidence="1" id="KW-0378">Hydrolase</keyword>
<dbReference type="Pfam" id="PF07228">
    <property type="entry name" value="SpoIIE"/>
    <property type="match status" value="1"/>
</dbReference>
<organism evidence="3 4">
    <name type="scientific">Streptomyces atratus</name>
    <dbReference type="NCBI Taxonomy" id="1893"/>
    <lineage>
        <taxon>Bacteria</taxon>
        <taxon>Bacillati</taxon>
        <taxon>Actinomycetota</taxon>
        <taxon>Actinomycetes</taxon>
        <taxon>Kitasatosporales</taxon>
        <taxon>Streptomycetaceae</taxon>
        <taxon>Streptomyces</taxon>
    </lineage>
</organism>
<dbReference type="InterPro" id="IPR001932">
    <property type="entry name" value="PPM-type_phosphatase-like_dom"/>
</dbReference>
<dbReference type="OrthoDB" id="4311934at2"/>
<proteinExistence type="predicted"/>
<dbReference type="InterPro" id="IPR052016">
    <property type="entry name" value="Bact_Sigma-Reg"/>
</dbReference>
<evidence type="ECO:0000313" key="3">
    <source>
        <dbReference type="EMBL" id="SFY43346.1"/>
    </source>
</evidence>
<reference evidence="3 4" key="1">
    <citation type="submission" date="2016-11" db="EMBL/GenBank/DDBJ databases">
        <authorList>
            <person name="Jaros S."/>
            <person name="Januszkiewicz K."/>
            <person name="Wedrychowicz H."/>
        </authorList>
    </citation>
    <scope>NUCLEOTIDE SEQUENCE [LARGE SCALE GENOMIC DNA]</scope>
    <source>
        <strain evidence="3 4">OK807</strain>
    </source>
</reference>
<dbReference type="InterPro" id="IPR036457">
    <property type="entry name" value="PPM-type-like_dom_sf"/>
</dbReference>
<evidence type="ECO:0000313" key="4">
    <source>
        <dbReference type="Proteomes" id="UP000181909"/>
    </source>
</evidence>
<dbReference type="PANTHER" id="PTHR43156:SF2">
    <property type="entry name" value="STAGE II SPORULATION PROTEIN E"/>
    <property type="match status" value="1"/>
</dbReference>
<dbReference type="STRING" id="1893.SAMN02787144_103551"/>
<dbReference type="GO" id="GO:0016791">
    <property type="term" value="F:phosphatase activity"/>
    <property type="evidence" value="ECO:0007669"/>
    <property type="project" value="TreeGrafter"/>
</dbReference>
<evidence type="ECO:0000256" key="1">
    <source>
        <dbReference type="ARBA" id="ARBA00022801"/>
    </source>
</evidence>
<gene>
    <name evidence="3" type="ORF">SAMN02787144_103551</name>
</gene>
<protein>
    <submittedName>
        <fullName evidence="3">Stage II sporulation protein E (SpoIIE)</fullName>
    </submittedName>
</protein>
<name>A0A1K2F738_STRAR</name>
<dbReference type="AlphaFoldDB" id="A0A1K2F738"/>
<accession>A0A1K2F738</accession>
<dbReference type="EMBL" id="FPJO01000035">
    <property type="protein sequence ID" value="SFY43346.1"/>
    <property type="molecule type" value="Genomic_DNA"/>
</dbReference>
<dbReference type="Proteomes" id="UP000181909">
    <property type="component" value="Unassembled WGS sequence"/>
</dbReference>
<dbReference type="RefSeq" id="WP_072489125.1">
    <property type="nucleotide sequence ID" value="NZ_FPJO01000035.1"/>
</dbReference>
<dbReference type="PANTHER" id="PTHR43156">
    <property type="entry name" value="STAGE II SPORULATION PROTEIN E-RELATED"/>
    <property type="match status" value="1"/>
</dbReference>
<evidence type="ECO:0000259" key="2">
    <source>
        <dbReference type="SMART" id="SM00331"/>
    </source>
</evidence>
<feature type="domain" description="PPM-type phosphatase" evidence="2">
    <location>
        <begin position="1"/>
        <end position="208"/>
    </location>
</feature>
<sequence>MPHWGRGAGSGDWYDGFPLPDDASALIIGDVIGHDAQAAVTMSQLRNMLRALACDRQDPPSDILRRLDLISDTLYPGHVASCIHARLEASRHGRWHLHFSNAEHPPPLLVERDGDTSYLDDSHVLLLGVDTAQSRSDHEEILAPAATLLLCTDGLIERPGENVEDRLHRLREDAAAHARESLSIFCDEILADFGTGSTDDIASPYACPREPGTALWRQECRA</sequence>
<dbReference type="Gene3D" id="3.60.40.10">
    <property type="entry name" value="PPM-type phosphatase domain"/>
    <property type="match status" value="1"/>
</dbReference>
<dbReference type="SMART" id="SM00331">
    <property type="entry name" value="PP2C_SIG"/>
    <property type="match status" value="1"/>
</dbReference>